<dbReference type="GO" id="GO:0005739">
    <property type="term" value="C:mitochondrion"/>
    <property type="evidence" value="ECO:0007669"/>
    <property type="project" value="UniProtKB-SubCell"/>
</dbReference>
<protein>
    <recommendedName>
        <fullName evidence="7">von Willebrand factor A domain-containing protein 8</fullName>
    </recommendedName>
</protein>
<evidence type="ECO:0000256" key="2">
    <source>
        <dbReference type="ARBA" id="ARBA00022741"/>
    </source>
</evidence>
<keyword evidence="4" id="KW-0809">Transit peptide</keyword>
<name>A0A3M7QWA7_BRAPC</name>
<comment type="function">
    <text evidence="6">Exhibits ATPase activity in vitro.</text>
</comment>
<evidence type="ECO:0000313" key="9">
    <source>
        <dbReference type="EMBL" id="RNA15401.1"/>
    </source>
</evidence>
<dbReference type="PANTHER" id="PTHR21610">
    <property type="entry name" value="VON WILLEBRAND FACTOR A DOMAIN-CONTAINING PROTEIN 8"/>
    <property type="match status" value="1"/>
</dbReference>
<keyword evidence="5" id="KW-0496">Mitochondrion</keyword>
<evidence type="ECO:0000256" key="5">
    <source>
        <dbReference type="ARBA" id="ARBA00023128"/>
    </source>
</evidence>
<feature type="domain" description="AAA+ ATPase" evidence="8">
    <location>
        <begin position="743"/>
        <end position="903"/>
    </location>
</feature>
<dbReference type="Pfam" id="PF07728">
    <property type="entry name" value="AAA_5"/>
    <property type="match status" value="3"/>
</dbReference>
<dbReference type="GO" id="GO:0005524">
    <property type="term" value="F:ATP binding"/>
    <property type="evidence" value="ECO:0007669"/>
    <property type="project" value="UniProtKB-KW"/>
</dbReference>
<dbReference type="InterPro" id="IPR003593">
    <property type="entry name" value="AAA+_ATPase"/>
</dbReference>
<dbReference type="FunFam" id="3.40.50.300:FF:000663">
    <property type="entry name" value="von Willebrand factor A domain containing 8"/>
    <property type="match status" value="1"/>
</dbReference>
<dbReference type="OrthoDB" id="5186at2759"/>
<evidence type="ECO:0000256" key="7">
    <source>
        <dbReference type="ARBA" id="ARBA00070377"/>
    </source>
</evidence>
<comment type="subcellular location">
    <subcellularLocation>
        <location evidence="1">Mitochondrion</location>
    </subcellularLocation>
</comment>
<evidence type="ECO:0000256" key="3">
    <source>
        <dbReference type="ARBA" id="ARBA00022840"/>
    </source>
</evidence>
<dbReference type="SUPFAM" id="SSF52540">
    <property type="entry name" value="P-loop containing nucleoside triphosphate hydrolases"/>
    <property type="match status" value="3"/>
</dbReference>
<feature type="domain" description="AAA+ ATPase" evidence="8">
    <location>
        <begin position="423"/>
        <end position="601"/>
    </location>
</feature>
<dbReference type="Proteomes" id="UP000276133">
    <property type="component" value="Unassembled WGS sequence"/>
</dbReference>
<dbReference type="Gene3D" id="3.40.50.300">
    <property type="entry name" value="P-loop containing nucleotide triphosphate hydrolases"/>
    <property type="match status" value="3"/>
</dbReference>
<evidence type="ECO:0000256" key="6">
    <source>
        <dbReference type="ARBA" id="ARBA00055988"/>
    </source>
</evidence>
<dbReference type="FunFam" id="3.40.50.300:FF:000587">
    <property type="entry name" value="von Willebrand factor A domain containing 8"/>
    <property type="match status" value="1"/>
</dbReference>
<evidence type="ECO:0000259" key="8">
    <source>
        <dbReference type="SMART" id="SM00382"/>
    </source>
</evidence>
<proteinExistence type="predicted"/>
<keyword evidence="9" id="KW-0378">Hydrolase</keyword>
<evidence type="ECO:0000313" key="10">
    <source>
        <dbReference type="Proteomes" id="UP000276133"/>
    </source>
</evidence>
<keyword evidence="10" id="KW-1185">Reference proteome</keyword>
<dbReference type="InterPro" id="IPR027417">
    <property type="entry name" value="P-loop_NTPase"/>
</dbReference>
<evidence type="ECO:0000256" key="4">
    <source>
        <dbReference type="ARBA" id="ARBA00022946"/>
    </source>
</evidence>
<organism evidence="9 10">
    <name type="scientific">Brachionus plicatilis</name>
    <name type="common">Marine rotifer</name>
    <name type="synonym">Brachionus muelleri</name>
    <dbReference type="NCBI Taxonomy" id="10195"/>
    <lineage>
        <taxon>Eukaryota</taxon>
        <taxon>Metazoa</taxon>
        <taxon>Spiralia</taxon>
        <taxon>Gnathifera</taxon>
        <taxon>Rotifera</taxon>
        <taxon>Eurotatoria</taxon>
        <taxon>Monogononta</taxon>
        <taxon>Pseudotrocha</taxon>
        <taxon>Ploima</taxon>
        <taxon>Brachionidae</taxon>
        <taxon>Brachionus</taxon>
    </lineage>
</organism>
<dbReference type="PANTHER" id="PTHR21610:SF9">
    <property type="entry name" value="VON WILLEBRAND FACTOR A DOMAIN-CONTAINING PROTEIN 8"/>
    <property type="match status" value="1"/>
</dbReference>
<dbReference type="SMART" id="SM00382">
    <property type="entry name" value="AAA"/>
    <property type="match status" value="2"/>
</dbReference>
<sequence length="1231" mass="140804">MLPVRPANIHKLAQISQKLTFQTSSRVYSSEKIPEKNFIRLGDQVKELNTPTCPEKVPKGYAGLNNSLNSQAFLHNLRWLMQKDSLKQDCYLIGSPPGAFRRHLAFSYAEITKREIEYLCLTRDTTESDIKQRREVKNSSVLYENQCAVNAALNGRILIIEGIEKAERNLLPILNNLLENREINLDDGQFMVSPERYDKLKHLNTNMNNLLRVHEDFRVIAIGLPVPKYKGNLLDPPLRSRFQAHLVPYPNYEDFLSYVRSKYENVDPGLIKKFFDFSYSLYAPEMTNIGLVDFPVENLDKIIKIVNNIKNQISPIKEISLVEKIYPFQLLYQNDDSKEKVVWNMLGKFGIEAKSDQCSQSTENELVSVVDKLDSKVVTFKSGSDLFTVEVGKGNSCVNENKSFIMNRYHSSLLVDMFLNHSSGHDFVLIGPTGCGKTELINKFASLLDYSTQSMHLFKDMSARDLIQQRITETNGDTKWLNSPLIEAAINGDLMILDGIHRLKDDTLMSLRRLIQDRELDLLDGRKLIRHDKYDELINTATNDEEKKRIKSRLMRIDPAFKIIGTAEASSLSDNKATIEWLNSEVLNLFLYEKVDPLGLEYEHEILSRKFLLNDKHEQLFEIIRQLKSAAQTDTHLKHVSSLFTLRKLIRMCKKIEKYPNINLGEEILNSCLYKFMPSLNKQILDDFLAKFTFESSNASETVQIPAPIKQKSEKLAKIPDVVFYENKLHSKILNNLYQDFSLGEHLLLIGNQGTGKNKLVDRFLMLTQTPREYLQLHRDTTVHSLTVQPCIKNGVVFYEDSPLVKAIKTGEVLVIDEADKAPLHVTSVLKSLIENGEMILSDGRRIVKNLNGRNSEKYIQMHPDFRMIILANRPGYPFLGNDFFSILGDLLSTHPIDNPDPDSEIQMLRNYAPSLSDEVLKKLISAFGTLRKMSDQGLISYPYSTREIVNVVKHMQKYPDDSLPQVLANVYDFDHFEDQNNLKETFREVMNKHGIPVGASRLSISLSEVQKLPQISSNLDVVTQRVSPSSVELSKFGLSAPFQMESEVFECEHVEKRADYFSELRSTWSLGAKQKLISDLMVKDKRAYVTGVKPLSVVEIDLESSKAKEILVGGYFKGAWRSFYPNFKILNVDSKIILYEESTNQAIQLDFESLTGKKLEFSGGFLGPKISKYFQTQSSQNRLVHFNDKILVQYKSGSSDFTVLNFDTYEDKRIVIDPSLRINNLIVAQR</sequence>
<comment type="caution">
    <text evidence="9">The sequence shown here is derived from an EMBL/GenBank/DDBJ whole genome shotgun (WGS) entry which is preliminary data.</text>
</comment>
<dbReference type="AlphaFoldDB" id="A0A3M7QWA7"/>
<evidence type="ECO:0000256" key="1">
    <source>
        <dbReference type="ARBA" id="ARBA00004173"/>
    </source>
</evidence>
<keyword evidence="3" id="KW-0067">ATP-binding</keyword>
<dbReference type="InterPro" id="IPR011704">
    <property type="entry name" value="ATPase_dyneun-rel_AAA"/>
</dbReference>
<keyword evidence="2" id="KW-0547">Nucleotide-binding</keyword>
<accession>A0A3M7QWA7</accession>
<dbReference type="GO" id="GO:0016887">
    <property type="term" value="F:ATP hydrolysis activity"/>
    <property type="evidence" value="ECO:0007669"/>
    <property type="project" value="InterPro"/>
</dbReference>
<dbReference type="EMBL" id="REGN01004956">
    <property type="protein sequence ID" value="RNA15401.1"/>
    <property type="molecule type" value="Genomic_DNA"/>
</dbReference>
<gene>
    <name evidence="9" type="ORF">BpHYR1_013888</name>
</gene>
<dbReference type="InterPro" id="IPR039891">
    <property type="entry name" value="VWA8"/>
</dbReference>
<reference evidence="9 10" key="1">
    <citation type="journal article" date="2018" name="Sci. Rep.">
        <title>Genomic signatures of local adaptation to the degree of environmental predictability in rotifers.</title>
        <authorList>
            <person name="Franch-Gras L."/>
            <person name="Hahn C."/>
            <person name="Garcia-Roger E.M."/>
            <person name="Carmona M.J."/>
            <person name="Serra M."/>
            <person name="Gomez A."/>
        </authorList>
    </citation>
    <scope>NUCLEOTIDE SEQUENCE [LARGE SCALE GENOMIC DNA]</scope>
    <source>
        <strain evidence="9">HYR1</strain>
    </source>
</reference>
<dbReference type="STRING" id="10195.A0A3M7QWA7"/>